<dbReference type="AlphaFoldDB" id="A0A9Q0C5F1"/>
<evidence type="ECO:0000313" key="9">
    <source>
        <dbReference type="EMBL" id="KAJ1687562.1"/>
    </source>
</evidence>
<keyword evidence="2" id="KW-0677">Repeat</keyword>
<evidence type="ECO:0000259" key="8">
    <source>
        <dbReference type="PROSITE" id="PS51294"/>
    </source>
</evidence>
<keyword evidence="6" id="KW-0539">Nucleus</keyword>
<dbReference type="InterPro" id="IPR009057">
    <property type="entry name" value="Homeodomain-like_sf"/>
</dbReference>
<dbReference type="InterPro" id="IPR051953">
    <property type="entry name" value="Plant_SW-associated_TFs"/>
</dbReference>
<evidence type="ECO:0000256" key="5">
    <source>
        <dbReference type="ARBA" id="ARBA00023163"/>
    </source>
</evidence>
<protein>
    <submittedName>
        <fullName evidence="9">Uncharacterized protein</fullName>
    </submittedName>
</protein>
<dbReference type="Pfam" id="PF00249">
    <property type="entry name" value="Myb_DNA-binding"/>
    <property type="match status" value="2"/>
</dbReference>
<evidence type="ECO:0000259" key="7">
    <source>
        <dbReference type="PROSITE" id="PS50090"/>
    </source>
</evidence>
<feature type="domain" description="Myb-like" evidence="7">
    <location>
        <begin position="13"/>
        <end position="65"/>
    </location>
</feature>
<dbReference type="InterPro" id="IPR017930">
    <property type="entry name" value="Myb_dom"/>
</dbReference>
<dbReference type="PANTHER" id="PTHR47997:SF91">
    <property type="match status" value="1"/>
</dbReference>
<dbReference type="PROSITE" id="PS51294">
    <property type="entry name" value="HTH_MYB"/>
    <property type="match status" value="2"/>
</dbReference>
<evidence type="ECO:0000313" key="10">
    <source>
        <dbReference type="Proteomes" id="UP001151287"/>
    </source>
</evidence>
<dbReference type="SMART" id="SM00717">
    <property type="entry name" value="SANT"/>
    <property type="match status" value="2"/>
</dbReference>
<dbReference type="PANTHER" id="PTHR47997">
    <property type="entry name" value="MYB DOMAIN PROTEIN 55"/>
    <property type="match status" value="1"/>
</dbReference>
<evidence type="ECO:0000256" key="2">
    <source>
        <dbReference type="ARBA" id="ARBA00022737"/>
    </source>
</evidence>
<name>A0A9Q0C5F1_9POAL</name>
<evidence type="ECO:0000256" key="3">
    <source>
        <dbReference type="ARBA" id="ARBA00023015"/>
    </source>
</evidence>
<keyword evidence="4" id="KW-0238">DNA-binding</keyword>
<proteinExistence type="predicted"/>
<dbReference type="CDD" id="cd00167">
    <property type="entry name" value="SANT"/>
    <property type="match status" value="2"/>
</dbReference>
<feature type="domain" description="HTH myb-type" evidence="8">
    <location>
        <begin position="13"/>
        <end position="65"/>
    </location>
</feature>
<dbReference type="GO" id="GO:0003677">
    <property type="term" value="F:DNA binding"/>
    <property type="evidence" value="ECO:0007669"/>
    <property type="project" value="UniProtKB-KW"/>
</dbReference>
<dbReference type="GO" id="GO:0005634">
    <property type="term" value="C:nucleus"/>
    <property type="evidence" value="ECO:0007669"/>
    <property type="project" value="UniProtKB-SubCell"/>
</dbReference>
<keyword evidence="5" id="KW-0804">Transcription</keyword>
<dbReference type="EMBL" id="JAMQYH010000005">
    <property type="protein sequence ID" value="KAJ1687562.1"/>
    <property type="molecule type" value="Genomic_DNA"/>
</dbReference>
<feature type="domain" description="Myb-like" evidence="7">
    <location>
        <begin position="66"/>
        <end position="129"/>
    </location>
</feature>
<dbReference type="FunFam" id="1.10.10.60:FF:000001">
    <property type="entry name" value="MYB-related transcription factor"/>
    <property type="match status" value="1"/>
</dbReference>
<evidence type="ECO:0000256" key="1">
    <source>
        <dbReference type="ARBA" id="ARBA00004123"/>
    </source>
</evidence>
<dbReference type="Proteomes" id="UP001151287">
    <property type="component" value="Unassembled WGS sequence"/>
</dbReference>
<dbReference type="InterPro" id="IPR001005">
    <property type="entry name" value="SANT/Myb"/>
</dbReference>
<organism evidence="9 10">
    <name type="scientific">Rhynchospora breviuscula</name>
    <dbReference type="NCBI Taxonomy" id="2022672"/>
    <lineage>
        <taxon>Eukaryota</taxon>
        <taxon>Viridiplantae</taxon>
        <taxon>Streptophyta</taxon>
        <taxon>Embryophyta</taxon>
        <taxon>Tracheophyta</taxon>
        <taxon>Spermatophyta</taxon>
        <taxon>Magnoliopsida</taxon>
        <taxon>Liliopsida</taxon>
        <taxon>Poales</taxon>
        <taxon>Cyperaceae</taxon>
        <taxon>Cyperoideae</taxon>
        <taxon>Rhynchosporeae</taxon>
        <taxon>Rhynchospora</taxon>
    </lineage>
</organism>
<feature type="domain" description="HTH myb-type" evidence="8">
    <location>
        <begin position="66"/>
        <end position="133"/>
    </location>
</feature>
<dbReference type="Gene3D" id="1.10.10.60">
    <property type="entry name" value="Homeodomain-like"/>
    <property type="match status" value="2"/>
</dbReference>
<accession>A0A9Q0C5F1</accession>
<dbReference type="SUPFAM" id="SSF46689">
    <property type="entry name" value="Homeodomain-like"/>
    <property type="match status" value="1"/>
</dbReference>
<dbReference type="OrthoDB" id="2143914at2759"/>
<sequence>MSSHKQVMKYQANLKRKRHLWSPDEDEKLCNHITRFGVDHWSSLPKLAGLDRSGKSCRLRWFNYLRPELKKEPISPEEEDLIIHFHEILGNSNFEYAELLTVFLRWSLIAEQMPGRTDNEIKNYWHSRIKKKLERKNVDSKGGNFDTGSFEKTHITLSFDMIFPSLEHEKEAQHNYTMNKGDGNYSEIQKSFDEYLTLDNELSNFDLEEHDSLLLWASYYEDGMYINLQLF</sequence>
<comment type="caution">
    <text evidence="9">The sequence shown here is derived from an EMBL/GenBank/DDBJ whole genome shotgun (WGS) entry which is preliminary data.</text>
</comment>
<reference evidence="9" key="1">
    <citation type="journal article" date="2022" name="Cell">
        <title>Repeat-based holocentromeres influence genome architecture and karyotype evolution.</title>
        <authorList>
            <person name="Hofstatter P.G."/>
            <person name="Thangavel G."/>
            <person name="Lux T."/>
            <person name="Neumann P."/>
            <person name="Vondrak T."/>
            <person name="Novak P."/>
            <person name="Zhang M."/>
            <person name="Costa L."/>
            <person name="Castellani M."/>
            <person name="Scott A."/>
            <person name="Toegelov H."/>
            <person name="Fuchs J."/>
            <person name="Mata-Sucre Y."/>
            <person name="Dias Y."/>
            <person name="Vanzela A.L.L."/>
            <person name="Huettel B."/>
            <person name="Almeida C.C.S."/>
            <person name="Simkova H."/>
            <person name="Souza G."/>
            <person name="Pedrosa-Harand A."/>
            <person name="Macas J."/>
            <person name="Mayer K.F.X."/>
            <person name="Houben A."/>
            <person name="Marques A."/>
        </authorList>
    </citation>
    <scope>NUCLEOTIDE SEQUENCE</scope>
    <source>
        <strain evidence="9">RhyBre1mFocal</strain>
    </source>
</reference>
<gene>
    <name evidence="9" type="ORF">LUZ63_018952</name>
</gene>
<dbReference type="PROSITE" id="PS50090">
    <property type="entry name" value="MYB_LIKE"/>
    <property type="match status" value="2"/>
</dbReference>
<keyword evidence="10" id="KW-1185">Reference proteome</keyword>
<evidence type="ECO:0000256" key="6">
    <source>
        <dbReference type="ARBA" id="ARBA00023242"/>
    </source>
</evidence>
<evidence type="ECO:0000256" key="4">
    <source>
        <dbReference type="ARBA" id="ARBA00023125"/>
    </source>
</evidence>
<keyword evidence="3" id="KW-0805">Transcription regulation</keyword>
<comment type="subcellular location">
    <subcellularLocation>
        <location evidence="1">Nucleus</location>
    </subcellularLocation>
</comment>